<reference evidence="2 3" key="1">
    <citation type="journal article" date="2020" name="Fungal Divers.">
        <title>Resolving the Mortierellaceae phylogeny through synthesis of multi-gene phylogenetics and phylogenomics.</title>
        <authorList>
            <person name="Vandepol N."/>
            <person name="Liber J."/>
            <person name="Desiro A."/>
            <person name="Na H."/>
            <person name="Kennedy M."/>
            <person name="Barry K."/>
            <person name="Grigoriev I.V."/>
            <person name="Miller A.N."/>
            <person name="O'Donnell K."/>
            <person name="Stajich J.E."/>
            <person name="Bonito G."/>
        </authorList>
    </citation>
    <scope>NUCLEOTIDE SEQUENCE [LARGE SCALE GENOMIC DNA]</scope>
    <source>
        <strain evidence="2 3">AD045</strain>
    </source>
</reference>
<dbReference type="EMBL" id="JAAAIM010001569">
    <property type="protein sequence ID" value="KAG0277423.1"/>
    <property type="molecule type" value="Genomic_DNA"/>
</dbReference>
<name>A0ABQ7JKU7_9FUNG</name>
<feature type="non-terminal residue" evidence="2">
    <location>
        <position position="1"/>
    </location>
</feature>
<protein>
    <recommendedName>
        <fullName evidence="4">TBP-associated factor 4</fullName>
    </recommendedName>
</protein>
<keyword evidence="3" id="KW-1185">Reference proteome</keyword>
<sequence length="86" mass="9544">QTNLNQSHILLNNNIMNFFKKSNKNKTASAATTPAQTPAQTPRVSMEESRFVDMTAKQTKQVQDAEMLHSLMAKAMSSGRSGLYIL</sequence>
<organism evidence="2 3">
    <name type="scientific">Linnemannia gamsii</name>
    <dbReference type="NCBI Taxonomy" id="64522"/>
    <lineage>
        <taxon>Eukaryota</taxon>
        <taxon>Fungi</taxon>
        <taxon>Fungi incertae sedis</taxon>
        <taxon>Mucoromycota</taxon>
        <taxon>Mortierellomycotina</taxon>
        <taxon>Mortierellomycetes</taxon>
        <taxon>Mortierellales</taxon>
        <taxon>Mortierellaceae</taxon>
        <taxon>Linnemannia</taxon>
    </lineage>
</organism>
<proteinExistence type="predicted"/>
<comment type="caution">
    <text evidence="2">The sequence shown here is derived from an EMBL/GenBank/DDBJ whole genome shotgun (WGS) entry which is preliminary data.</text>
</comment>
<dbReference type="Proteomes" id="UP001194696">
    <property type="component" value="Unassembled WGS sequence"/>
</dbReference>
<evidence type="ECO:0000313" key="2">
    <source>
        <dbReference type="EMBL" id="KAG0277423.1"/>
    </source>
</evidence>
<evidence type="ECO:0000256" key="1">
    <source>
        <dbReference type="SAM" id="MobiDB-lite"/>
    </source>
</evidence>
<evidence type="ECO:0008006" key="4">
    <source>
        <dbReference type="Google" id="ProtNLM"/>
    </source>
</evidence>
<feature type="compositionally biased region" description="Low complexity" evidence="1">
    <location>
        <begin position="22"/>
        <end position="42"/>
    </location>
</feature>
<feature type="region of interest" description="Disordered" evidence="1">
    <location>
        <begin position="22"/>
        <end position="50"/>
    </location>
</feature>
<evidence type="ECO:0000313" key="3">
    <source>
        <dbReference type="Proteomes" id="UP001194696"/>
    </source>
</evidence>
<gene>
    <name evidence="2" type="ORF">BGZ96_002862</name>
</gene>
<accession>A0ABQ7JKU7</accession>